<keyword evidence="5" id="KW-1185">Reference proteome</keyword>
<protein>
    <recommendedName>
        <fullName evidence="6">Superoxide dismutase</fullName>
    </recommendedName>
</protein>
<keyword evidence="3" id="KW-0732">Signal</keyword>
<feature type="signal peptide" evidence="3">
    <location>
        <begin position="1"/>
        <end position="31"/>
    </location>
</feature>
<evidence type="ECO:0008006" key="6">
    <source>
        <dbReference type="Google" id="ProtNLM"/>
    </source>
</evidence>
<feature type="region of interest" description="Disordered" evidence="2">
    <location>
        <begin position="33"/>
        <end position="69"/>
    </location>
</feature>
<dbReference type="Proteomes" id="UP001501218">
    <property type="component" value="Unassembled WGS sequence"/>
</dbReference>
<gene>
    <name evidence="4" type="ORF">GCM10009854_02330</name>
</gene>
<reference evidence="5" key="1">
    <citation type="journal article" date="2019" name="Int. J. Syst. Evol. Microbiol.">
        <title>The Global Catalogue of Microorganisms (GCM) 10K type strain sequencing project: providing services to taxonomists for standard genome sequencing and annotation.</title>
        <authorList>
            <consortium name="The Broad Institute Genomics Platform"/>
            <consortium name="The Broad Institute Genome Sequencing Center for Infectious Disease"/>
            <person name="Wu L."/>
            <person name="Ma J."/>
        </authorList>
    </citation>
    <scope>NUCLEOTIDE SEQUENCE [LARGE SCALE GENOMIC DNA]</scope>
    <source>
        <strain evidence="5">JCM 16221</strain>
    </source>
</reference>
<dbReference type="SUPFAM" id="SSF49329">
    <property type="entry name" value="Cu,Zn superoxide dismutase-like"/>
    <property type="match status" value="1"/>
</dbReference>
<dbReference type="PROSITE" id="PS51257">
    <property type="entry name" value="PROKAR_LIPOPROTEIN"/>
    <property type="match status" value="1"/>
</dbReference>
<feature type="chain" id="PRO_5045830890" description="Superoxide dismutase" evidence="3">
    <location>
        <begin position="32"/>
        <end position="200"/>
    </location>
</feature>
<proteinExistence type="inferred from homology"/>
<evidence type="ECO:0000313" key="4">
    <source>
        <dbReference type="EMBL" id="GAA2330939.1"/>
    </source>
</evidence>
<organism evidence="4 5">
    <name type="scientific">Saccharopolyspora halophila</name>
    <dbReference type="NCBI Taxonomy" id="405551"/>
    <lineage>
        <taxon>Bacteria</taxon>
        <taxon>Bacillati</taxon>
        <taxon>Actinomycetota</taxon>
        <taxon>Actinomycetes</taxon>
        <taxon>Pseudonocardiales</taxon>
        <taxon>Pseudonocardiaceae</taxon>
        <taxon>Saccharopolyspora</taxon>
    </lineage>
</organism>
<sequence length="200" mass="21059">MHRFDEGMTLRSTVRRSSSVVLALAATAALAGCGGDSGNQQPQEQPAPQAENETQGANKPHMGDASLPRADSIEGADLRSGELKLLPTRPPGLDQATGTAWLALHDGGTTATLEMTGLKPGGKYKSHLHAKPCSEENGGGHFQFDPNGSEKPPNEVHLVFTADADGHALMTANNDRRAEAKSLVVHPAEFSDNRVACADF</sequence>
<comment type="similarity">
    <text evidence="1">Belongs to the Cu-Zn superoxide dismutase family.</text>
</comment>
<dbReference type="Gene3D" id="2.60.40.200">
    <property type="entry name" value="Superoxide dismutase, copper/zinc binding domain"/>
    <property type="match status" value="1"/>
</dbReference>
<comment type="caution">
    <text evidence="4">The sequence shown here is derived from an EMBL/GenBank/DDBJ whole genome shotgun (WGS) entry which is preliminary data.</text>
</comment>
<evidence type="ECO:0000256" key="1">
    <source>
        <dbReference type="ARBA" id="ARBA00010457"/>
    </source>
</evidence>
<feature type="compositionally biased region" description="Low complexity" evidence="2">
    <location>
        <begin position="39"/>
        <end position="53"/>
    </location>
</feature>
<name>A0ABP5SGV2_9PSEU</name>
<evidence type="ECO:0000256" key="3">
    <source>
        <dbReference type="SAM" id="SignalP"/>
    </source>
</evidence>
<evidence type="ECO:0000256" key="2">
    <source>
        <dbReference type="SAM" id="MobiDB-lite"/>
    </source>
</evidence>
<evidence type="ECO:0000313" key="5">
    <source>
        <dbReference type="Proteomes" id="UP001501218"/>
    </source>
</evidence>
<accession>A0ABP5SGV2</accession>
<dbReference type="InterPro" id="IPR036423">
    <property type="entry name" value="SOD-like_Cu/Zn_dom_sf"/>
</dbReference>
<dbReference type="EMBL" id="BAAARA010000001">
    <property type="protein sequence ID" value="GAA2330939.1"/>
    <property type="molecule type" value="Genomic_DNA"/>
</dbReference>